<sequence>MGISGASGKQITSEMKLPKNQRSPTTSRTLEHLQNCHKKFIDDGGDIKKAKNYCNVIQKAIFEIPIDQICIPGLHISLGLFLKFFDMLVGECDELDTKIAWKLAESSSQLDGMGDLNEHITLLRQAAEHSKAAQDYDAQAQSTEEYVVHLLTVASNVIVFDEGNENPMITSLLNSVKELKEKAKNESSNSLPKGSWIVNTAIEKFLQKINVKRQAYHSQSFVGNHVDICLKANNIKSLCETISETTKTTSPSLLHEATAIQKKFESLLTLFARCHSKYNIYYSSEAVEDTEIDVLETDVEEFVCFFRTTFPDASFPPKLQMLEEHWGPWEWHFPLGFFGEQGGESVRHEFVQLASTFSHVKPATSRLKKMMGEDHLVVHPINRDMIPERKKR</sequence>
<dbReference type="EMBL" id="CALNXI010001491">
    <property type="protein sequence ID" value="CAH3170591.1"/>
    <property type="molecule type" value="Genomic_DNA"/>
</dbReference>
<name>A0ABN8QVJ9_9CNID</name>
<dbReference type="Proteomes" id="UP001159427">
    <property type="component" value="Unassembled WGS sequence"/>
</dbReference>
<feature type="non-terminal residue" evidence="2">
    <location>
        <position position="392"/>
    </location>
</feature>
<accession>A0ABN8QVJ9</accession>
<protein>
    <submittedName>
        <fullName evidence="2">Uncharacterized protein</fullName>
    </submittedName>
</protein>
<gene>
    <name evidence="2" type="ORF">PEVE_00007369</name>
</gene>
<comment type="caution">
    <text evidence="2">The sequence shown here is derived from an EMBL/GenBank/DDBJ whole genome shotgun (WGS) entry which is preliminary data.</text>
</comment>
<evidence type="ECO:0000313" key="2">
    <source>
        <dbReference type="EMBL" id="CAH3170591.1"/>
    </source>
</evidence>
<dbReference type="PANTHER" id="PTHR31424">
    <property type="entry name" value="PROTEIN CBG23806"/>
    <property type="match status" value="1"/>
</dbReference>
<evidence type="ECO:0000256" key="1">
    <source>
        <dbReference type="SAM" id="MobiDB-lite"/>
    </source>
</evidence>
<proteinExistence type="predicted"/>
<keyword evidence="3" id="KW-1185">Reference proteome</keyword>
<feature type="region of interest" description="Disordered" evidence="1">
    <location>
        <begin position="1"/>
        <end position="29"/>
    </location>
</feature>
<organism evidence="2 3">
    <name type="scientific">Porites evermanni</name>
    <dbReference type="NCBI Taxonomy" id="104178"/>
    <lineage>
        <taxon>Eukaryota</taxon>
        <taxon>Metazoa</taxon>
        <taxon>Cnidaria</taxon>
        <taxon>Anthozoa</taxon>
        <taxon>Hexacorallia</taxon>
        <taxon>Scleractinia</taxon>
        <taxon>Fungiina</taxon>
        <taxon>Poritidae</taxon>
        <taxon>Porites</taxon>
    </lineage>
</organism>
<reference evidence="2 3" key="1">
    <citation type="submission" date="2022-05" db="EMBL/GenBank/DDBJ databases">
        <authorList>
            <consortium name="Genoscope - CEA"/>
            <person name="William W."/>
        </authorList>
    </citation>
    <scope>NUCLEOTIDE SEQUENCE [LARGE SCALE GENOMIC DNA]</scope>
</reference>
<evidence type="ECO:0000313" key="3">
    <source>
        <dbReference type="Proteomes" id="UP001159427"/>
    </source>
</evidence>